<evidence type="ECO:0000256" key="2">
    <source>
        <dbReference type="ARBA" id="ARBA00022729"/>
    </source>
</evidence>
<evidence type="ECO:0000256" key="1">
    <source>
        <dbReference type="ARBA" id="ARBA00006135"/>
    </source>
</evidence>
<reference evidence="5" key="2">
    <citation type="journal article" date="2023" name="MicrobiologyOpen">
        <title>Genomics of the tumorigenes clade of the family Rhizobiaceae and description of Rhizobium rhododendri sp. nov.</title>
        <authorList>
            <person name="Kuzmanovic N."/>
            <person name="diCenzo G.C."/>
            <person name="Bunk B."/>
            <person name="Sproeer C."/>
            <person name="Fruehling A."/>
            <person name="Neumann-Schaal M."/>
            <person name="Overmann J."/>
            <person name="Smalla K."/>
        </authorList>
    </citation>
    <scope>NUCLEOTIDE SEQUENCE</scope>
    <source>
        <strain evidence="5">Rho-6.2</strain>
        <plasmid evidence="5">pTi6.2</plasmid>
    </source>
</reference>
<gene>
    <name evidence="5" type="primary">virB9</name>
    <name evidence="5" type="ORF">PR018_26040</name>
</gene>
<dbReference type="CDD" id="cd06911">
    <property type="entry name" value="VirB9_CagX_TrbG"/>
    <property type="match status" value="1"/>
</dbReference>
<dbReference type="EMBL" id="CP117269">
    <property type="protein sequence ID" value="WFS26151.1"/>
    <property type="molecule type" value="Genomic_DNA"/>
</dbReference>
<dbReference type="Pfam" id="PF03524">
    <property type="entry name" value="CagX"/>
    <property type="match status" value="1"/>
</dbReference>
<dbReference type="InterPro" id="IPR033645">
    <property type="entry name" value="VirB9/CagX/TrbG_C"/>
</dbReference>
<accession>A0ABY8IRJ9</accession>
<dbReference type="Gene3D" id="2.60.40.2500">
    <property type="match status" value="1"/>
</dbReference>
<dbReference type="RefSeq" id="WP_142832344.1">
    <property type="nucleotide sequence ID" value="NZ_CP117269.1"/>
</dbReference>
<evidence type="ECO:0000256" key="3">
    <source>
        <dbReference type="ARBA" id="ARBA00023026"/>
    </source>
</evidence>
<keyword evidence="3" id="KW-0843">Virulence</keyword>
<dbReference type="InterPro" id="IPR014148">
    <property type="entry name" value="VirB9"/>
</dbReference>
<evidence type="ECO:0000313" key="5">
    <source>
        <dbReference type="EMBL" id="WFS26151.1"/>
    </source>
</evidence>
<feature type="chain" id="PRO_5045466169" evidence="4">
    <location>
        <begin position="23"/>
        <end position="293"/>
    </location>
</feature>
<comment type="similarity">
    <text evidence="1">Belongs to the TrbG/VirB9 family.</text>
</comment>
<keyword evidence="5" id="KW-0614">Plasmid</keyword>
<evidence type="ECO:0000313" key="6">
    <source>
        <dbReference type="Proteomes" id="UP000318939"/>
    </source>
</evidence>
<dbReference type="NCBIfam" id="TIGR02781">
    <property type="entry name" value="VirB9"/>
    <property type="match status" value="1"/>
</dbReference>
<sequence>MISKIFTIFWWFLIVLSASAYAEDTPTAGRLDPRMRSLAYSPDQVVRLSTAVGATLVVTFAANETVTAVAVSDSKDLAALPRGNYLFFKASKVLSPQPVIVLTAGEAGSRRYVFSISSRTMARLDKDQADLYYSVQFAYPSDVAAAQRRQAEQKAASDRMKAQEQYQQSAQSLLNRPFGTEASQTSNWHYVAQGDHSLLPLEVFDNGFSTVFRFPGNTRIPSIYSVNPDGKEAVANYAVKGDYVEIASVSRGWRLRDGHTVLCIWNTAYDPIGRKSGTGTVRPDVARVFKEAR</sequence>
<dbReference type="NCBIfam" id="NF010435">
    <property type="entry name" value="PRK13861.1"/>
    <property type="match status" value="1"/>
</dbReference>
<keyword evidence="6" id="KW-1185">Reference proteome</keyword>
<keyword evidence="2 4" id="KW-0732">Signal</keyword>
<feature type="signal peptide" evidence="4">
    <location>
        <begin position="1"/>
        <end position="22"/>
    </location>
</feature>
<organism evidence="5 6">
    <name type="scientific">Rhizobium rhododendri</name>
    <dbReference type="NCBI Taxonomy" id="2506430"/>
    <lineage>
        <taxon>Bacteria</taxon>
        <taxon>Pseudomonadati</taxon>
        <taxon>Pseudomonadota</taxon>
        <taxon>Alphaproteobacteria</taxon>
        <taxon>Hyphomicrobiales</taxon>
        <taxon>Rhizobiaceae</taxon>
        <taxon>Rhizobium/Agrobacterium group</taxon>
        <taxon>Rhizobium</taxon>
    </lineage>
</organism>
<dbReference type="InterPro" id="IPR038161">
    <property type="entry name" value="VirB9/CagX/TrbG_C_sf"/>
</dbReference>
<dbReference type="Proteomes" id="UP000318939">
    <property type="component" value="Plasmid pTi6.2"/>
</dbReference>
<geneLocation type="plasmid" evidence="5 6">
    <name>pTi6.2</name>
</geneLocation>
<reference evidence="5" key="1">
    <citation type="journal article" date="2019" name="Phytopathology">
        <title>A Novel Group of Rhizobium tumorigenes-Like Agrobacteria Associated with Crown Gall Disease of Rhododendron and Blueberry.</title>
        <authorList>
            <person name="Kuzmanovic N."/>
            <person name="Behrens P."/>
            <person name="Idczak E."/>
            <person name="Wagner S."/>
            <person name="Gotz M."/>
            <person name="Sproer C."/>
            <person name="Bunk B."/>
            <person name="Overmann J."/>
            <person name="Smalla K."/>
        </authorList>
    </citation>
    <scope>NUCLEOTIDE SEQUENCE</scope>
    <source>
        <strain evidence="5">Rho-6.2</strain>
    </source>
</reference>
<proteinExistence type="inferred from homology"/>
<dbReference type="InterPro" id="IPR010258">
    <property type="entry name" value="Conjugal_tfr_TrbG/VirB9/CagX"/>
</dbReference>
<name>A0ABY8IRJ9_9HYPH</name>
<evidence type="ECO:0000256" key="4">
    <source>
        <dbReference type="SAM" id="SignalP"/>
    </source>
</evidence>
<protein>
    <submittedName>
        <fullName evidence="5">P-type conjugative transfer protein VirB9</fullName>
    </submittedName>
</protein>